<keyword evidence="2" id="KW-1185">Reference proteome</keyword>
<reference evidence="2" key="1">
    <citation type="journal article" date="2023" name="Front. Plant Sci.">
        <title>Chromosomal-level genome assembly of Melastoma candidum provides insights into trichome evolution.</title>
        <authorList>
            <person name="Zhong Y."/>
            <person name="Wu W."/>
            <person name="Sun C."/>
            <person name="Zou P."/>
            <person name="Liu Y."/>
            <person name="Dai S."/>
            <person name="Zhou R."/>
        </authorList>
    </citation>
    <scope>NUCLEOTIDE SEQUENCE [LARGE SCALE GENOMIC DNA]</scope>
</reference>
<evidence type="ECO:0000313" key="2">
    <source>
        <dbReference type="Proteomes" id="UP001057402"/>
    </source>
</evidence>
<evidence type="ECO:0000313" key="1">
    <source>
        <dbReference type="EMBL" id="KAI4368946.1"/>
    </source>
</evidence>
<organism evidence="1 2">
    <name type="scientific">Melastoma candidum</name>
    <dbReference type="NCBI Taxonomy" id="119954"/>
    <lineage>
        <taxon>Eukaryota</taxon>
        <taxon>Viridiplantae</taxon>
        <taxon>Streptophyta</taxon>
        <taxon>Embryophyta</taxon>
        <taxon>Tracheophyta</taxon>
        <taxon>Spermatophyta</taxon>
        <taxon>Magnoliopsida</taxon>
        <taxon>eudicotyledons</taxon>
        <taxon>Gunneridae</taxon>
        <taxon>Pentapetalae</taxon>
        <taxon>rosids</taxon>
        <taxon>malvids</taxon>
        <taxon>Myrtales</taxon>
        <taxon>Melastomataceae</taxon>
        <taxon>Melastomatoideae</taxon>
        <taxon>Melastomateae</taxon>
        <taxon>Melastoma</taxon>
    </lineage>
</organism>
<sequence>MEEGNREGEKVRRSVVDLLQKLTSSATSSSSSSDYRAPNELPEEVELTLELSLGGLFGVDRAPGPPSSKRLTKSSSIAGITPLPMEVQGTFKAEEKAVAAAAGRGPGMMRRPVLMRTTSMPVERDEEEWRKRKEKQSLRRMEAKRRRSEKLRGYGSLGEIAGASTASPSPVAPEAMEWEGDVPPGPRSYMESRSFFINQLLHGRGRGQDGLHSSTPRAGAVAMEVLAGADPRRPEREREQERVDNRGKEIGRSAVEELPCVFAKGEGPNGRRVEGILYKYGRGEEVKIMCVCHGNFLSPAEFLRHAGGVEVANPLRHIVVNPNPNSFP</sequence>
<dbReference type="EMBL" id="CM042884">
    <property type="protein sequence ID" value="KAI4368946.1"/>
    <property type="molecule type" value="Genomic_DNA"/>
</dbReference>
<dbReference type="Proteomes" id="UP001057402">
    <property type="component" value="Chromosome 5"/>
</dbReference>
<name>A0ACB9QTR7_9MYRT</name>
<comment type="caution">
    <text evidence="1">The sequence shown here is derived from an EMBL/GenBank/DDBJ whole genome shotgun (WGS) entry which is preliminary data.</text>
</comment>
<gene>
    <name evidence="1" type="ORF">MLD38_017445</name>
</gene>
<proteinExistence type="predicted"/>
<protein>
    <submittedName>
        <fullName evidence="1">Uncharacterized protein</fullName>
    </submittedName>
</protein>
<accession>A0ACB9QTR7</accession>